<dbReference type="Pfam" id="PF13632">
    <property type="entry name" value="Glyco_trans_2_3"/>
    <property type="match status" value="1"/>
</dbReference>
<evidence type="ECO:0000259" key="1">
    <source>
        <dbReference type="Pfam" id="PF00535"/>
    </source>
</evidence>
<evidence type="ECO:0000313" key="3">
    <source>
        <dbReference type="EMBL" id="SFG19522.1"/>
    </source>
</evidence>
<accession>A0A1I2PTR7</accession>
<dbReference type="InterPro" id="IPR001173">
    <property type="entry name" value="Glyco_trans_2-like"/>
</dbReference>
<protein>
    <submittedName>
        <fullName evidence="3">N-acetylglucosaminyl-diphospho-decaprenol L-rhamnosyltransferase</fullName>
    </submittedName>
</protein>
<dbReference type="Pfam" id="PF00535">
    <property type="entry name" value="Glycos_transf_2"/>
    <property type="match status" value="1"/>
</dbReference>
<dbReference type="AlphaFoldDB" id="A0A1I2PTR7"/>
<name>A0A1I2PTR7_9CORY</name>
<dbReference type="Proteomes" id="UP000199065">
    <property type="component" value="Unassembled WGS sequence"/>
</dbReference>
<proteinExistence type="predicted"/>
<dbReference type="CDD" id="cd04186">
    <property type="entry name" value="GT_2_like_c"/>
    <property type="match status" value="1"/>
</dbReference>
<keyword evidence="4" id="KW-1185">Reference proteome</keyword>
<reference evidence="3 4" key="1">
    <citation type="submission" date="2016-10" db="EMBL/GenBank/DDBJ databases">
        <authorList>
            <person name="de Groot N.N."/>
        </authorList>
    </citation>
    <scope>NUCLEOTIDE SEQUENCE [LARGE SCALE GENOMIC DNA]</scope>
    <source>
        <strain>J11</strain>
        <strain evidence="4">PG 39</strain>
    </source>
</reference>
<feature type="domain" description="Glycosyltransferase 2-like" evidence="2">
    <location>
        <begin position="182"/>
        <end position="235"/>
    </location>
</feature>
<dbReference type="EMBL" id="FOPJ01000001">
    <property type="protein sequence ID" value="SFG19522.1"/>
    <property type="molecule type" value="Genomic_DNA"/>
</dbReference>
<sequence length="303" mass="33159">MTTPQPEPVSSTQQPLGVITVTYSPGRHLRAFLDSLPTDVEIILADNGSTDGVPEKEAADRPNITFLPTGGNIGYGSAINMAATFLKEQRQVDPEFFLVSNPDVVFTPGAVEELIACARRHPQAGAVGPLIREADGSIYPSARNLPNLKNGIGHALLGAVWKSNPFSQAYLAEHDMDSEHTCGWLSGSCLLLRWDAFEEIGGFDERYFMYMEDVDLGDRLGRAGYSNVYCPRAEISHDKGHSAGKHPEVVLPAHHASAYRYQADRLSAWYLAPVRAALWVGLKVRGLIAVSCAKQRRAKKEED</sequence>
<gene>
    <name evidence="3" type="ORF">SAMN05660282_00233</name>
</gene>
<evidence type="ECO:0000259" key="2">
    <source>
        <dbReference type="Pfam" id="PF13632"/>
    </source>
</evidence>
<dbReference type="STRING" id="185761.SAMN05660282_00233"/>
<evidence type="ECO:0000313" key="4">
    <source>
        <dbReference type="Proteomes" id="UP000199065"/>
    </source>
</evidence>
<keyword evidence="3" id="KW-0808">Transferase</keyword>
<dbReference type="InterPro" id="IPR029044">
    <property type="entry name" value="Nucleotide-diphossugar_trans"/>
</dbReference>
<organism evidence="3 4">
    <name type="scientific">Corynebacterium spheniscorum</name>
    <dbReference type="NCBI Taxonomy" id="185761"/>
    <lineage>
        <taxon>Bacteria</taxon>
        <taxon>Bacillati</taxon>
        <taxon>Actinomycetota</taxon>
        <taxon>Actinomycetes</taxon>
        <taxon>Mycobacteriales</taxon>
        <taxon>Corynebacteriaceae</taxon>
        <taxon>Corynebacterium</taxon>
    </lineage>
</organism>
<dbReference type="GO" id="GO:0016740">
    <property type="term" value="F:transferase activity"/>
    <property type="evidence" value="ECO:0007669"/>
    <property type="project" value="UniProtKB-KW"/>
</dbReference>
<dbReference type="PANTHER" id="PTHR43179">
    <property type="entry name" value="RHAMNOSYLTRANSFERASE WBBL"/>
    <property type="match status" value="1"/>
</dbReference>
<feature type="domain" description="Glycosyltransferase 2-like" evidence="1">
    <location>
        <begin position="29"/>
        <end position="135"/>
    </location>
</feature>
<dbReference type="PANTHER" id="PTHR43179:SF7">
    <property type="entry name" value="RHAMNOSYLTRANSFERASE WBBL"/>
    <property type="match status" value="1"/>
</dbReference>
<dbReference type="Gene3D" id="3.90.550.10">
    <property type="entry name" value="Spore Coat Polysaccharide Biosynthesis Protein SpsA, Chain A"/>
    <property type="match status" value="1"/>
</dbReference>
<dbReference type="SUPFAM" id="SSF53448">
    <property type="entry name" value="Nucleotide-diphospho-sugar transferases"/>
    <property type="match status" value="1"/>
</dbReference>